<evidence type="ECO:0000259" key="5">
    <source>
        <dbReference type="PROSITE" id="PS01124"/>
    </source>
</evidence>
<dbReference type="InterPro" id="IPR009057">
    <property type="entry name" value="Homeodomain-like_sf"/>
</dbReference>
<reference evidence="6" key="1">
    <citation type="submission" date="2022-06" db="EMBL/GenBank/DDBJ databases">
        <title>Novel species in genus Dyadobacter.</title>
        <authorList>
            <person name="Ma C."/>
        </authorList>
    </citation>
    <scope>NUCLEOTIDE SEQUENCE</scope>
    <source>
        <strain evidence="6">CY22</strain>
    </source>
</reference>
<accession>A0ABY4XQI9</accession>
<feature type="region of interest" description="Disordered" evidence="4">
    <location>
        <begin position="84"/>
        <end position="110"/>
    </location>
</feature>
<dbReference type="InterPro" id="IPR050204">
    <property type="entry name" value="AraC_XylS_family_regulators"/>
</dbReference>
<evidence type="ECO:0000256" key="4">
    <source>
        <dbReference type="SAM" id="MobiDB-lite"/>
    </source>
</evidence>
<dbReference type="Gene3D" id="1.10.10.60">
    <property type="entry name" value="Homeodomain-like"/>
    <property type="match status" value="1"/>
</dbReference>
<gene>
    <name evidence="6" type="ORF">NFI80_08145</name>
</gene>
<dbReference type="SUPFAM" id="SSF46689">
    <property type="entry name" value="Homeodomain-like"/>
    <property type="match status" value="1"/>
</dbReference>
<dbReference type="RefSeq" id="WP_235163494.1">
    <property type="nucleotide sequence ID" value="NZ_CP098805.1"/>
</dbReference>
<keyword evidence="7" id="KW-1185">Reference proteome</keyword>
<dbReference type="InterPro" id="IPR018060">
    <property type="entry name" value="HTH_AraC"/>
</dbReference>
<keyword evidence="1" id="KW-0805">Transcription regulation</keyword>
<keyword evidence="2" id="KW-0238">DNA-binding</keyword>
<dbReference type="Pfam" id="PF12833">
    <property type="entry name" value="HTH_18"/>
    <property type="match status" value="1"/>
</dbReference>
<dbReference type="Proteomes" id="UP001055420">
    <property type="component" value="Chromosome"/>
</dbReference>
<keyword evidence="3" id="KW-0804">Transcription</keyword>
<protein>
    <submittedName>
        <fullName evidence="6">AraC family transcriptional regulator</fullName>
    </submittedName>
</protein>
<organism evidence="6 7">
    <name type="scientific">Dyadobacter chenhuakuii</name>
    <dbReference type="NCBI Taxonomy" id="2909339"/>
    <lineage>
        <taxon>Bacteria</taxon>
        <taxon>Pseudomonadati</taxon>
        <taxon>Bacteroidota</taxon>
        <taxon>Cytophagia</taxon>
        <taxon>Cytophagales</taxon>
        <taxon>Spirosomataceae</taxon>
        <taxon>Dyadobacter</taxon>
    </lineage>
</organism>
<evidence type="ECO:0000256" key="2">
    <source>
        <dbReference type="ARBA" id="ARBA00023125"/>
    </source>
</evidence>
<name>A0ABY4XQI9_9BACT</name>
<dbReference type="PANTHER" id="PTHR46796">
    <property type="entry name" value="HTH-TYPE TRANSCRIPTIONAL ACTIVATOR RHAS-RELATED"/>
    <property type="match status" value="1"/>
</dbReference>
<evidence type="ECO:0000313" key="7">
    <source>
        <dbReference type="Proteomes" id="UP001055420"/>
    </source>
</evidence>
<evidence type="ECO:0000256" key="1">
    <source>
        <dbReference type="ARBA" id="ARBA00023015"/>
    </source>
</evidence>
<proteinExistence type="predicted"/>
<dbReference type="SMART" id="SM00342">
    <property type="entry name" value="HTH_ARAC"/>
    <property type="match status" value="1"/>
</dbReference>
<feature type="domain" description="HTH araC/xylS-type" evidence="5">
    <location>
        <begin position="213"/>
        <end position="311"/>
    </location>
</feature>
<evidence type="ECO:0000313" key="6">
    <source>
        <dbReference type="EMBL" id="USJ32706.1"/>
    </source>
</evidence>
<sequence length="315" mass="34902">MTSPAEILPGVIFYSYLSTERREKVCFWNHHTLVLQVSGQFVLETSSQKISMTGGELLLIGRNQLGTLTKTPGLASPGLASPGLASPRLASPGPEGSALAGPGQAYPGPEGSVPGAHYETIVISLQEELLRRIVLEEKIEADQKYVGPPNMLIPLNEFLQGYFQSIVPYARNSGAAMTDEMGILKIKEGIKLLLLAVPTLRNFLFDFSSPGKIDLERFMLNNFHFNVPVEKFAQLTGRSLAAFKRDFLKTFGAPPRQWLQDKRLNEAKHLIETKHEKPSAIYLDLGFESLSHFSHSFKKKFGIAPTALNYRFSPK</sequence>
<evidence type="ECO:0000256" key="3">
    <source>
        <dbReference type="ARBA" id="ARBA00023163"/>
    </source>
</evidence>
<dbReference type="PROSITE" id="PS01124">
    <property type="entry name" value="HTH_ARAC_FAMILY_2"/>
    <property type="match status" value="1"/>
</dbReference>
<dbReference type="EMBL" id="CP098805">
    <property type="protein sequence ID" value="USJ32706.1"/>
    <property type="molecule type" value="Genomic_DNA"/>
</dbReference>